<dbReference type="EMBL" id="BKCJ011864973">
    <property type="protein sequence ID" value="GFD59435.1"/>
    <property type="molecule type" value="Genomic_DNA"/>
</dbReference>
<feature type="non-terminal residue" evidence="2">
    <location>
        <position position="1"/>
    </location>
</feature>
<accession>A0A699XHL1</accession>
<reference evidence="2" key="1">
    <citation type="journal article" date="2019" name="Sci. Rep.">
        <title>Draft genome of Tanacetum cinerariifolium, the natural source of mosquito coil.</title>
        <authorList>
            <person name="Yamashiro T."/>
            <person name="Shiraishi A."/>
            <person name="Satake H."/>
            <person name="Nakayama K."/>
        </authorList>
    </citation>
    <scope>NUCLEOTIDE SEQUENCE</scope>
</reference>
<feature type="region of interest" description="Disordered" evidence="1">
    <location>
        <begin position="1"/>
        <end position="34"/>
    </location>
</feature>
<evidence type="ECO:0000256" key="1">
    <source>
        <dbReference type="SAM" id="MobiDB-lite"/>
    </source>
</evidence>
<name>A0A699XHL1_TANCI</name>
<sequence length="82" mass="8806">VVKPERGATPCLTENLLSETQQKPLDLPSSGDESLLVPNLSETPLQPLSEVEVQVAVNSEKLDANEMDLAETGFVLTGQQTD</sequence>
<comment type="caution">
    <text evidence="2">The sequence shown here is derived from an EMBL/GenBank/DDBJ whole genome shotgun (WGS) entry which is preliminary data.</text>
</comment>
<protein>
    <submittedName>
        <fullName evidence="2">Uncharacterized protein</fullName>
    </submittedName>
</protein>
<feature type="non-terminal residue" evidence="2">
    <location>
        <position position="82"/>
    </location>
</feature>
<evidence type="ECO:0000313" key="2">
    <source>
        <dbReference type="EMBL" id="GFD59435.1"/>
    </source>
</evidence>
<proteinExistence type="predicted"/>
<gene>
    <name evidence="2" type="ORF">Tci_931404</name>
</gene>
<organism evidence="2">
    <name type="scientific">Tanacetum cinerariifolium</name>
    <name type="common">Dalmatian daisy</name>
    <name type="synonym">Chrysanthemum cinerariifolium</name>
    <dbReference type="NCBI Taxonomy" id="118510"/>
    <lineage>
        <taxon>Eukaryota</taxon>
        <taxon>Viridiplantae</taxon>
        <taxon>Streptophyta</taxon>
        <taxon>Embryophyta</taxon>
        <taxon>Tracheophyta</taxon>
        <taxon>Spermatophyta</taxon>
        <taxon>Magnoliopsida</taxon>
        <taxon>eudicotyledons</taxon>
        <taxon>Gunneridae</taxon>
        <taxon>Pentapetalae</taxon>
        <taxon>asterids</taxon>
        <taxon>campanulids</taxon>
        <taxon>Asterales</taxon>
        <taxon>Asteraceae</taxon>
        <taxon>Asteroideae</taxon>
        <taxon>Anthemideae</taxon>
        <taxon>Anthemidinae</taxon>
        <taxon>Tanacetum</taxon>
    </lineage>
</organism>
<dbReference type="AlphaFoldDB" id="A0A699XHL1"/>